<evidence type="ECO:0000313" key="5">
    <source>
        <dbReference type="EMBL" id="ESL03602.1"/>
    </source>
</evidence>
<evidence type="ECO:0000256" key="3">
    <source>
        <dbReference type="SAM" id="SignalP"/>
    </source>
</evidence>
<dbReference type="SUPFAM" id="SSF53822">
    <property type="entry name" value="Periplasmic binding protein-like I"/>
    <property type="match status" value="1"/>
</dbReference>
<organism evidence="5 6">
    <name type="scientific">Catonella morbi ATCC 51271</name>
    <dbReference type="NCBI Taxonomy" id="592026"/>
    <lineage>
        <taxon>Bacteria</taxon>
        <taxon>Bacillati</taxon>
        <taxon>Bacillota</taxon>
        <taxon>Clostridia</taxon>
        <taxon>Lachnospirales</taxon>
        <taxon>Lachnospiraceae</taxon>
        <taxon>Catonella</taxon>
    </lineage>
</organism>
<dbReference type="Proteomes" id="UP000018227">
    <property type="component" value="Unassembled WGS sequence"/>
</dbReference>
<feature type="domain" description="Periplasmic binding protein" evidence="4">
    <location>
        <begin position="73"/>
        <end position="333"/>
    </location>
</feature>
<dbReference type="InterPro" id="IPR028082">
    <property type="entry name" value="Peripla_BP_I"/>
</dbReference>
<dbReference type="InterPro" id="IPR025997">
    <property type="entry name" value="SBP_2_dom"/>
</dbReference>
<protein>
    <recommendedName>
        <fullName evidence="4">Periplasmic binding protein domain-containing protein</fullName>
    </recommendedName>
</protein>
<accession>V2Y6A9</accession>
<comment type="subcellular location">
    <subcellularLocation>
        <location evidence="1">Cell envelope</location>
    </subcellularLocation>
</comment>
<dbReference type="STRING" id="592026.GCWU0000282_001314"/>
<evidence type="ECO:0000256" key="2">
    <source>
        <dbReference type="ARBA" id="ARBA00007639"/>
    </source>
</evidence>
<feature type="chain" id="PRO_5038987094" description="Periplasmic binding protein domain-containing protein" evidence="3">
    <location>
        <begin position="31"/>
        <end position="376"/>
    </location>
</feature>
<reference evidence="5 6" key="1">
    <citation type="submission" date="2013-06" db="EMBL/GenBank/DDBJ databases">
        <authorList>
            <person name="Weinstock G."/>
            <person name="Sodergren E."/>
            <person name="Clifton S."/>
            <person name="Fulton L."/>
            <person name="Fulton B."/>
            <person name="Courtney L."/>
            <person name="Fronick C."/>
            <person name="Harrison M."/>
            <person name="Strong C."/>
            <person name="Farmer C."/>
            <person name="Delahaunty K."/>
            <person name="Markovic C."/>
            <person name="Hall O."/>
            <person name="Minx P."/>
            <person name="Tomlinson C."/>
            <person name="Mitreva M."/>
            <person name="Nelson J."/>
            <person name="Hou S."/>
            <person name="Wollam A."/>
            <person name="Pepin K.H."/>
            <person name="Johnson M."/>
            <person name="Bhonagiri V."/>
            <person name="Nash W.E."/>
            <person name="Warren W."/>
            <person name="Chinwalla A."/>
            <person name="Mardis E.R."/>
            <person name="Wilson R.K."/>
        </authorList>
    </citation>
    <scope>NUCLEOTIDE SEQUENCE [LARGE SCALE GENOMIC DNA]</scope>
    <source>
        <strain evidence="5 6">ATCC 51271</strain>
    </source>
</reference>
<dbReference type="AlphaFoldDB" id="V2Y6A9"/>
<dbReference type="Pfam" id="PF13407">
    <property type="entry name" value="Peripla_BP_4"/>
    <property type="match status" value="1"/>
</dbReference>
<comment type="similarity">
    <text evidence="2">Belongs to the bacterial solute-binding protein 2 family.</text>
</comment>
<name>V2Y6A9_9FIRM</name>
<comment type="caution">
    <text evidence="5">The sequence shown here is derived from an EMBL/GenBank/DDBJ whole genome shotgun (WGS) entry which is preliminary data.</text>
</comment>
<feature type="signal peptide" evidence="3">
    <location>
        <begin position="1"/>
        <end position="30"/>
    </location>
</feature>
<dbReference type="GO" id="GO:0030246">
    <property type="term" value="F:carbohydrate binding"/>
    <property type="evidence" value="ECO:0007669"/>
    <property type="project" value="TreeGrafter"/>
</dbReference>
<dbReference type="InterPro" id="IPR050555">
    <property type="entry name" value="Bact_Solute-Bind_Prot2"/>
</dbReference>
<proteinExistence type="inferred from homology"/>
<dbReference type="GO" id="GO:0030288">
    <property type="term" value="C:outer membrane-bounded periplasmic space"/>
    <property type="evidence" value="ECO:0007669"/>
    <property type="project" value="TreeGrafter"/>
</dbReference>
<dbReference type="PANTHER" id="PTHR30036:SF7">
    <property type="entry name" value="ABC TRANSPORTER PERIPLASMIC-BINDING PROTEIN YPHF"/>
    <property type="match status" value="1"/>
</dbReference>
<dbReference type="eggNOG" id="COG1879">
    <property type="taxonomic scope" value="Bacteria"/>
</dbReference>
<keyword evidence="3" id="KW-0732">Signal</keyword>
<dbReference type="HOGENOM" id="CLU_037628_3_0_9"/>
<evidence type="ECO:0000259" key="4">
    <source>
        <dbReference type="Pfam" id="PF13407"/>
    </source>
</evidence>
<gene>
    <name evidence="5" type="ORF">GCWU0000282_001314</name>
</gene>
<sequence>MKTKKSKEGMFMSKKILAMVLLFAILFNMAGCSAVDTGSGNGSNINSSKATVKEDLLNETKYKSNKAPSDWTIAVVVKDGTSDWFKRMQVGVDEFGKAKTVNVIQKGPANADAASQVQLVEDMVNQGVDALCVIPIDPGALESVLQKAMEKGIVVVSHEASDLKNTLYDVEAFTAEDFGNTMMQELAKAMGESGQYAQMVAYTTSTTHMEYSKAEYAYQKENYKNMSLINDTVPSAESAEKVNTAYEKAKELLKANPELKGFTGAASVDILGEAQATEELGLTDKVSIVGVGTPNATRDYINSGTISAVCLWDPAAAGYAMCNLAYMILAGEEIKEGINLGQKGYESVTIQKGSNRCILGNAPLILTKDNINDYDF</sequence>
<dbReference type="PANTHER" id="PTHR30036">
    <property type="entry name" value="D-XYLOSE-BINDING PERIPLASMIC PROTEIN"/>
    <property type="match status" value="1"/>
</dbReference>
<evidence type="ECO:0000256" key="1">
    <source>
        <dbReference type="ARBA" id="ARBA00004196"/>
    </source>
</evidence>
<evidence type="ECO:0000313" key="6">
    <source>
        <dbReference type="Proteomes" id="UP000018227"/>
    </source>
</evidence>
<dbReference type="CDD" id="cd20001">
    <property type="entry name" value="PBP1_LsrB_Quorum_Sensing-like"/>
    <property type="match status" value="1"/>
</dbReference>
<dbReference type="Gene3D" id="3.40.50.2300">
    <property type="match status" value="2"/>
</dbReference>
<dbReference type="EMBL" id="ACIL03000009">
    <property type="protein sequence ID" value="ESL03602.1"/>
    <property type="molecule type" value="Genomic_DNA"/>
</dbReference>
<keyword evidence="6" id="KW-1185">Reference proteome</keyword>